<dbReference type="SUPFAM" id="SSF53056">
    <property type="entry name" value="beta-carbonic anhydrase, cab"/>
    <property type="match status" value="1"/>
</dbReference>
<evidence type="ECO:0000313" key="8">
    <source>
        <dbReference type="Proteomes" id="UP000095488"/>
    </source>
</evidence>
<dbReference type="CDD" id="cd03378">
    <property type="entry name" value="beta_CA_cladeC"/>
    <property type="match status" value="1"/>
</dbReference>
<comment type="caution">
    <text evidence="7">The sequence shown here is derived from an EMBL/GenBank/DDBJ whole genome shotgun (WGS) entry which is preliminary data.</text>
</comment>
<comment type="catalytic activity">
    <reaction evidence="5 6">
        <text>hydrogencarbonate + H(+) = CO2 + H2O</text>
        <dbReference type="Rhea" id="RHEA:10748"/>
        <dbReference type="ChEBI" id="CHEBI:15377"/>
        <dbReference type="ChEBI" id="CHEBI:15378"/>
        <dbReference type="ChEBI" id="CHEBI:16526"/>
        <dbReference type="ChEBI" id="CHEBI:17544"/>
        <dbReference type="EC" id="4.2.1.1"/>
    </reaction>
</comment>
<dbReference type="SMART" id="SM00947">
    <property type="entry name" value="Pro_CA"/>
    <property type="match status" value="1"/>
</dbReference>
<keyword evidence="4 6" id="KW-0456">Lyase</keyword>
<dbReference type="GO" id="GO:0004089">
    <property type="term" value="F:carbonate dehydratase activity"/>
    <property type="evidence" value="ECO:0007669"/>
    <property type="project" value="UniProtKB-EC"/>
</dbReference>
<evidence type="ECO:0000256" key="6">
    <source>
        <dbReference type="RuleBase" id="RU003956"/>
    </source>
</evidence>
<dbReference type="EC" id="4.2.1.1" evidence="2 6"/>
<evidence type="ECO:0000313" key="7">
    <source>
        <dbReference type="EMBL" id="CUN58875.1"/>
    </source>
</evidence>
<evidence type="ECO:0000256" key="5">
    <source>
        <dbReference type="ARBA" id="ARBA00048348"/>
    </source>
</evidence>
<reference evidence="7 8" key="1">
    <citation type="submission" date="2015-09" db="EMBL/GenBank/DDBJ databases">
        <authorList>
            <consortium name="Pathogen Informatics"/>
            <person name="Wu L."/>
            <person name="Ma J."/>
        </authorList>
    </citation>
    <scope>NUCLEOTIDE SEQUENCE [LARGE SCALE GENOMIC DNA]</scope>
    <source>
        <strain evidence="7 8">2789STDY5834858</strain>
    </source>
</reference>
<protein>
    <recommendedName>
        <fullName evidence="2 6">Carbonic anhydrase</fullName>
        <ecNumber evidence="2 6">4.2.1.1</ecNumber>
    </recommendedName>
    <alternativeName>
        <fullName evidence="6">Carbonate dehydratase</fullName>
    </alternativeName>
</protein>
<evidence type="ECO:0000256" key="3">
    <source>
        <dbReference type="ARBA" id="ARBA00022833"/>
    </source>
</evidence>
<name>A0ABP2APU2_SARVE</name>
<evidence type="ECO:0000256" key="1">
    <source>
        <dbReference type="ARBA" id="ARBA00006217"/>
    </source>
</evidence>
<accession>A0ABP2APU2</accession>
<comment type="similarity">
    <text evidence="1 6">Belongs to the beta-class carbonic anhydrase family.</text>
</comment>
<keyword evidence="3 6" id="KW-0862">Zinc</keyword>
<dbReference type="PANTHER" id="PTHR11002">
    <property type="entry name" value="CARBONIC ANHYDRASE"/>
    <property type="match status" value="1"/>
</dbReference>
<sequence length="236" mass="25447">MKKTTIALFLSGILTIVGLGTFSMVNASNNNDVATQEEITLDDMVINDGDDALNRLKLGNKLYVNDTSQSMDISSSKRASLQNKQNPFAVVVSCSDSRVVTSNIFNTGLGDIFDIKLAGNVVDDLALGSIEYAVEHLNTPLLVVMGHENCGAVTAAYNSVKNGEKVSGNIKEIVEEIEPAVKNASSIDEASHNNVYDVIQQIEKDSAIKKLVDEGKLKIVGAYYDLDGEVQFLDNV</sequence>
<evidence type="ECO:0000256" key="2">
    <source>
        <dbReference type="ARBA" id="ARBA00012925"/>
    </source>
</evidence>
<comment type="function">
    <text evidence="6">Reversible hydration of carbon dioxide.</text>
</comment>
<dbReference type="RefSeq" id="WP_055257453.1">
    <property type="nucleotide sequence ID" value="NZ_BCMV01000020.1"/>
</dbReference>
<dbReference type="EMBL" id="CYZR01000002">
    <property type="protein sequence ID" value="CUN58875.1"/>
    <property type="molecule type" value="Genomic_DNA"/>
</dbReference>
<proteinExistence type="inferred from homology"/>
<keyword evidence="8" id="KW-1185">Reference proteome</keyword>
<dbReference type="InterPro" id="IPR015892">
    <property type="entry name" value="Carbonic_anhydrase_CS"/>
</dbReference>
<dbReference type="PANTHER" id="PTHR11002:SF79">
    <property type="entry name" value="CARBONIC ANHYDRASE 2"/>
    <property type="match status" value="1"/>
</dbReference>
<dbReference type="Pfam" id="PF00484">
    <property type="entry name" value="Pro_CA"/>
    <property type="match status" value="1"/>
</dbReference>
<dbReference type="PROSITE" id="PS00705">
    <property type="entry name" value="PROK_CO2_ANHYDRASE_2"/>
    <property type="match status" value="1"/>
</dbReference>
<evidence type="ECO:0000256" key="4">
    <source>
        <dbReference type="ARBA" id="ARBA00023239"/>
    </source>
</evidence>
<dbReference type="Gene3D" id="3.40.1050.10">
    <property type="entry name" value="Carbonic anhydrase"/>
    <property type="match status" value="1"/>
</dbReference>
<dbReference type="InterPro" id="IPR036874">
    <property type="entry name" value="Carbonic_anhydrase_sf"/>
</dbReference>
<dbReference type="Proteomes" id="UP000095488">
    <property type="component" value="Unassembled WGS sequence"/>
</dbReference>
<dbReference type="InterPro" id="IPR001765">
    <property type="entry name" value="Carbonic_anhydrase"/>
</dbReference>
<gene>
    <name evidence="7" type="primary">cynT</name>
    <name evidence="7" type="ORF">ERS852473_00562</name>
</gene>
<organism evidence="7 8">
    <name type="scientific">Sarcina ventriculi</name>
    <name type="common">Clostridium ventriculi</name>
    <dbReference type="NCBI Taxonomy" id="1267"/>
    <lineage>
        <taxon>Bacteria</taxon>
        <taxon>Bacillati</taxon>
        <taxon>Bacillota</taxon>
        <taxon>Clostridia</taxon>
        <taxon>Eubacteriales</taxon>
        <taxon>Clostridiaceae</taxon>
        <taxon>Sarcina</taxon>
    </lineage>
</organism>